<comment type="caution">
    <text evidence="2">The sequence shown here is derived from an EMBL/GenBank/DDBJ whole genome shotgun (WGS) entry which is preliminary data.</text>
</comment>
<dbReference type="Proteomes" id="UP001141552">
    <property type="component" value="Unassembled WGS sequence"/>
</dbReference>
<accession>A0A9Q0JHY1</accession>
<name>A0A9Q0JHY1_9ROSI</name>
<sequence length="261" mass="30207">MATTPTHIVANSIMVLKDLEADTYENWKACMMTYLEAQDLWDVIDHDPNSSYSEEADGNKDWRKKNAAALLAIQTSCAPEILAKVRNIRSAKCAWDTLAYMKEEEQKQRQEHEQKQLQEEQDAYYADLLPHVVPFSVDDVPRLSKDWTVADYQYWSIQMKTYLSNKRLWDGIIEFTVEPNGASSLTYDAWRKQNFIALRAIQASFGQDRPYQIRRVVSAKIAWDILANLNKFKQEGIPPDDPLYEAPLSQLNLGTEEIFYL</sequence>
<evidence type="ECO:0000313" key="2">
    <source>
        <dbReference type="EMBL" id="KAJ4841290.1"/>
    </source>
</evidence>
<keyword evidence="3" id="KW-1185">Reference proteome</keyword>
<dbReference type="PANTHER" id="PTHR47481:SF36">
    <property type="entry name" value="CCHC-TYPE DOMAIN-CONTAINING PROTEIN"/>
    <property type="match status" value="1"/>
</dbReference>
<dbReference type="Pfam" id="PF14223">
    <property type="entry name" value="Retrotran_gag_2"/>
    <property type="match status" value="1"/>
</dbReference>
<dbReference type="EMBL" id="JAKUCV010002825">
    <property type="protein sequence ID" value="KAJ4841290.1"/>
    <property type="molecule type" value="Genomic_DNA"/>
</dbReference>
<dbReference type="OrthoDB" id="1626798at2759"/>
<gene>
    <name evidence="2" type="ORF">Tsubulata_028551</name>
</gene>
<reference evidence="2" key="1">
    <citation type="submission" date="2022-02" db="EMBL/GenBank/DDBJ databases">
        <authorList>
            <person name="Henning P.M."/>
            <person name="McCubbin A.G."/>
            <person name="Shore J.S."/>
        </authorList>
    </citation>
    <scope>NUCLEOTIDE SEQUENCE</scope>
    <source>
        <strain evidence="2">F60SS</strain>
        <tissue evidence="2">Leaves</tissue>
    </source>
</reference>
<protein>
    <recommendedName>
        <fullName evidence="4">DUF4219 domain-containing protein</fullName>
    </recommendedName>
</protein>
<organism evidence="2 3">
    <name type="scientific">Turnera subulata</name>
    <dbReference type="NCBI Taxonomy" id="218843"/>
    <lineage>
        <taxon>Eukaryota</taxon>
        <taxon>Viridiplantae</taxon>
        <taxon>Streptophyta</taxon>
        <taxon>Embryophyta</taxon>
        <taxon>Tracheophyta</taxon>
        <taxon>Spermatophyta</taxon>
        <taxon>Magnoliopsida</taxon>
        <taxon>eudicotyledons</taxon>
        <taxon>Gunneridae</taxon>
        <taxon>Pentapetalae</taxon>
        <taxon>rosids</taxon>
        <taxon>fabids</taxon>
        <taxon>Malpighiales</taxon>
        <taxon>Passifloraceae</taxon>
        <taxon>Turnera</taxon>
    </lineage>
</organism>
<evidence type="ECO:0008006" key="4">
    <source>
        <dbReference type="Google" id="ProtNLM"/>
    </source>
</evidence>
<reference evidence="2" key="2">
    <citation type="journal article" date="2023" name="Plants (Basel)">
        <title>Annotation of the Turnera subulata (Passifloraceae) Draft Genome Reveals the S-Locus Evolved after the Divergence of Turneroideae from Passifloroideae in a Stepwise Manner.</title>
        <authorList>
            <person name="Henning P.M."/>
            <person name="Roalson E.H."/>
            <person name="Mir W."/>
            <person name="McCubbin A.G."/>
            <person name="Shore J.S."/>
        </authorList>
    </citation>
    <scope>NUCLEOTIDE SEQUENCE</scope>
    <source>
        <strain evidence="2">F60SS</strain>
    </source>
</reference>
<proteinExistence type="predicted"/>
<evidence type="ECO:0000313" key="3">
    <source>
        <dbReference type="Proteomes" id="UP001141552"/>
    </source>
</evidence>
<dbReference type="AlphaFoldDB" id="A0A9Q0JHY1"/>
<evidence type="ECO:0000256" key="1">
    <source>
        <dbReference type="SAM" id="Coils"/>
    </source>
</evidence>
<feature type="coiled-coil region" evidence="1">
    <location>
        <begin position="100"/>
        <end position="127"/>
    </location>
</feature>
<dbReference type="PANTHER" id="PTHR47481">
    <property type="match status" value="1"/>
</dbReference>
<keyword evidence="1" id="KW-0175">Coiled coil</keyword>